<reference evidence="1" key="1">
    <citation type="submission" date="2014-11" db="EMBL/GenBank/DDBJ databases">
        <authorList>
            <person name="Amaro Gonzalez C."/>
        </authorList>
    </citation>
    <scope>NUCLEOTIDE SEQUENCE</scope>
</reference>
<name>A0A0E9UML6_ANGAN</name>
<sequence>MLKNQKNKAYKFYDSAVLHLPFGVPLSLSDSFSASQS</sequence>
<reference evidence="1" key="2">
    <citation type="journal article" date="2015" name="Fish Shellfish Immunol.">
        <title>Early steps in the European eel (Anguilla anguilla)-Vibrio vulnificus interaction in the gills: Role of the RtxA13 toxin.</title>
        <authorList>
            <person name="Callol A."/>
            <person name="Pajuelo D."/>
            <person name="Ebbesson L."/>
            <person name="Teles M."/>
            <person name="MacKenzie S."/>
            <person name="Amaro C."/>
        </authorList>
    </citation>
    <scope>NUCLEOTIDE SEQUENCE</scope>
</reference>
<proteinExistence type="predicted"/>
<dbReference type="AlphaFoldDB" id="A0A0E9UML6"/>
<accession>A0A0E9UML6</accession>
<organism evidence="1">
    <name type="scientific">Anguilla anguilla</name>
    <name type="common">European freshwater eel</name>
    <name type="synonym">Muraena anguilla</name>
    <dbReference type="NCBI Taxonomy" id="7936"/>
    <lineage>
        <taxon>Eukaryota</taxon>
        <taxon>Metazoa</taxon>
        <taxon>Chordata</taxon>
        <taxon>Craniata</taxon>
        <taxon>Vertebrata</taxon>
        <taxon>Euteleostomi</taxon>
        <taxon>Actinopterygii</taxon>
        <taxon>Neopterygii</taxon>
        <taxon>Teleostei</taxon>
        <taxon>Anguilliformes</taxon>
        <taxon>Anguillidae</taxon>
        <taxon>Anguilla</taxon>
    </lineage>
</organism>
<evidence type="ECO:0000313" key="1">
    <source>
        <dbReference type="EMBL" id="JAH66470.1"/>
    </source>
</evidence>
<dbReference type="EMBL" id="GBXM01032667">
    <property type="protein sequence ID" value="JAH75910.1"/>
    <property type="molecule type" value="Transcribed_RNA"/>
</dbReference>
<protein>
    <submittedName>
        <fullName evidence="1">Uncharacterized protein</fullName>
    </submittedName>
</protein>
<dbReference type="EMBL" id="GBXM01042107">
    <property type="protein sequence ID" value="JAH66470.1"/>
    <property type="molecule type" value="Transcribed_RNA"/>
</dbReference>